<keyword evidence="9" id="KW-1185">Reference proteome</keyword>
<feature type="transmembrane region" description="Helical" evidence="6">
    <location>
        <begin position="44"/>
        <end position="64"/>
    </location>
</feature>
<reference evidence="8" key="2">
    <citation type="submission" date="2023-05" db="EMBL/GenBank/DDBJ databases">
        <authorList>
            <consortium name="Lawrence Berkeley National Laboratory"/>
            <person name="Steindorff A."/>
            <person name="Hensen N."/>
            <person name="Bonometti L."/>
            <person name="Westerberg I."/>
            <person name="Brannstrom I.O."/>
            <person name="Guillou S."/>
            <person name="Cros-Aarteil S."/>
            <person name="Calhoun S."/>
            <person name="Haridas S."/>
            <person name="Kuo A."/>
            <person name="Mondo S."/>
            <person name="Pangilinan J."/>
            <person name="Riley R."/>
            <person name="Labutti K."/>
            <person name="Andreopoulos B."/>
            <person name="Lipzen A."/>
            <person name="Chen C."/>
            <person name="Yanf M."/>
            <person name="Daum C."/>
            <person name="Ng V."/>
            <person name="Clum A."/>
            <person name="Ohm R."/>
            <person name="Martin F."/>
            <person name="Silar P."/>
            <person name="Natvig D."/>
            <person name="Lalanne C."/>
            <person name="Gautier V."/>
            <person name="Ament-Velasquez S.L."/>
            <person name="Kruys A."/>
            <person name="Hutchinson M.I."/>
            <person name="Powell A.J."/>
            <person name="Barry K."/>
            <person name="Miller A.N."/>
            <person name="Grigoriev I.V."/>
            <person name="Debuchy R."/>
            <person name="Gladieux P."/>
            <person name="Thoren M.H."/>
            <person name="Johannesson H."/>
        </authorList>
    </citation>
    <scope>NUCLEOTIDE SEQUENCE</scope>
    <source>
        <strain evidence="8">PSN309</strain>
    </source>
</reference>
<evidence type="ECO:0000256" key="4">
    <source>
        <dbReference type="ARBA" id="ARBA00023136"/>
    </source>
</evidence>
<gene>
    <name evidence="8" type="ORF">QBC35DRAFT_539852</name>
</gene>
<dbReference type="GO" id="GO:0016020">
    <property type="term" value="C:membrane"/>
    <property type="evidence" value="ECO:0007669"/>
    <property type="project" value="UniProtKB-SubCell"/>
</dbReference>
<comment type="subcellular location">
    <subcellularLocation>
        <location evidence="1">Membrane</location>
        <topology evidence="1">Multi-pass membrane protein</topology>
    </subcellularLocation>
</comment>
<comment type="caution">
    <text evidence="8">The sequence shown here is derived from an EMBL/GenBank/DDBJ whole genome shotgun (WGS) entry which is preliminary data.</text>
</comment>
<keyword evidence="2 6" id="KW-0812">Transmembrane</keyword>
<dbReference type="InterPro" id="IPR052337">
    <property type="entry name" value="SAT4-like"/>
</dbReference>
<feature type="transmembrane region" description="Helical" evidence="6">
    <location>
        <begin position="132"/>
        <end position="152"/>
    </location>
</feature>
<protein>
    <recommendedName>
        <fullName evidence="7">Rhodopsin domain-containing protein</fullName>
    </recommendedName>
</protein>
<dbReference type="Proteomes" id="UP001302126">
    <property type="component" value="Unassembled WGS sequence"/>
</dbReference>
<evidence type="ECO:0000256" key="6">
    <source>
        <dbReference type="SAM" id="Phobius"/>
    </source>
</evidence>
<feature type="transmembrane region" description="Helical" evidence="6">
    <location>
        <begin position="99"/>
        <end position="120"/>
    </location>
</feature>
<accession>A0AAN6WM42</accession>
<organism evidence="8 9">
    <name type="scientific">Podospora australis</name>
    <dbReference type="NCBI Taxonomy" id="1536484"/>
    <lineage>
        <taxon>Eukaryota</taxon>
        <taxon>Fungi</taxon>
        <taxon>Dikarya</taxon>
        <taxon>Ascomycota</taxon>
        <taxon>Pezizomycotina</taxon>
        <taxon>Sordariomycetes</taxon>
        <taxon>Sordariomycetidae</taxon>
        <taxon>Sordariales</taxon>
        <taxon>Podosporaceae</taxon>
        <taxon>Podospora</taxon>
    </lineage>
</organism>
<dbReference type="EMBL" id="MU864481">
    <property type="protein sequence ID" value="KAK4184623.1"/>
    <property type="molecule type" value="Genomic_DNA"/>
</dbReference>
<comment type="similarity">
    <text evidence="5">Belongs to the SAT4 family.</text>
</comment>
<evidence type="ECO:0000313" key="9">
    <source>
        <dbReference type="Proteomes" id="UP001302126"/>
    </source>
</evidence>
<reference evidence="8" key="1">
    <citation type="journal article" date="2023" name="Mol. Phylogenet. Evol.">
        <title>Genome-scale phylogeny and comparative genomics of the fungal order Sordariales.</title>
        <authorList>
            <person name="Hensen N."/>
            <person name="Bonometti L."/>
            <person name="Westerberg I."/>
            <person name="Brannstrom I.O."/>
            <person name="Guillou S."/>
            <person name="Cros-Aarteil S."/>
            <person name="Calhoun S."/>
            <person name="Haridas S."/>
            <person name="Kuo A."/>
            <person name="Mondo S."/>
            <person name="Pangilinan J."/>
            <person name="Riley R."/>
            <person name="LaButti K."/>
            <person name="Andreopoulos B."/>
            <person name="Lipzen A."/>
            <person name="Chen C."/>
            <person name="Yan M."/>
            <person name="Daum C."/>
            <person name="Ng V."/>
            <person name="Clum A."/>
            <person name="Steindorff A."/>
            <person name="Ohm R.A."/>
            <person name="Martin F."/>
            <person name="Silar P."/>
            <person name="Natvig D.O."/>
            <person name="Lalanne C."/>
            <person name="Gautier V."/>
            <person name="Ament-Velasquez S.L."/>
            <person name="Kruys A."/>
            <person name="Hutchinson M.I."/>
            <person name="Powell A.J."/>
            <person name="Barry K."/>
            <person name="Miller A.N."/>
            <person name="Grigoriev I.V."/>
            <person name="Debuchy R."/>
            <person name="Gladieux P."/>
            <person name="Hiltunen Thoren M."/>
            <person name="Johannesson H."/>
        </authorList>
    </citation>
    <scope>NUCLEOTIDE SEQUENCE</scope>
    <source>
        <strain evidence="8">PSN309</strain>
    </source>
</reference>
<proteinExistence type="inferred from homology"/>
<dbReference type="InterPro" id="IPR049326">
    <property type="entry name" value="Rhodopsin_dom_fungi"/>
</dbReference>
<evidence type="ECO:0000256" key="2">
    <source>
        <dbReference type="ARBA" id="ARBA00022692"/>
    </source>
</evidence>
<name>A0AAN6WM42_9PEZI</name>
<evidence type="ECO:0000259" key="7">
    <source>
        <dbReference type="Pfam" id="PF20684"/>
    </source>
</evidence>
<feature type="transmembrane region" description="Helical" evidence="6">
    <location>
        <begin position="12"/>
        <end position="32"/>
    </location>
</feature>
<evidence type="ECO:0000256" key="1">
    <source>
        <dbReference type="ARBA" id="ARBA00004141"/>
    </source>
</evidence>
<evidence type="ECO:0000256" key="5">
    <source>
        <dbReference type="ARBA" id="ARBA00038359"/>
    </source>
</evidence>
<dbReference type="PANTHER" id="PTHR33048">
    <property type="entry name" value="PTH11-LIKE INTEGRAL MEMBRANE PROTEIN (AFU_ORTHOLOGUE AFUA_5G11245)"/>
    <property type="match status" value="1"/>
</dbReference>
<feature type="domain" description="Rhodopsin" evidence="7">
    <location>
        <begin position="28"/>
        <end position="157"/>
    </location>
</feature>
<dbReference type="Pfam" id="PF20684">
    <property type="entry name" value="Fung_rhodopsin"/>
    <property type="match status" value="1"/>
</dbReference>
<sequence length="196" mass="21972">MSATAVSHTTLLAILWSGTALSLVVFLFRLTFRIKVMHRLKLDDYLVIASFAFYLASTIVYTVLARSIGTIIESWVGTDSSADILDLIARAALGLHALLASYVMLCTSLWLIKFALMAFFRGLGRKMRSQRILWWSVLVYIVASYFVAIGTMDWQCLTSNPLDMSANCDGRPRDAVYFVFTANRIQLAMDISSDLF</sequence>
<evidence type="ECO:0000256" key="3">
    <source>
        <dbReference type="ARBA" id="ARBA00022989"/>
    </source>
</evidence>
<keyword evidence="4 6" id="KW-0472">Membrane</keyword>
<dbReference type="PANTHER" id="PTHR33048:SF47">
    <property type="entry name" value="INTEGRAL MEMBRANE PROTEIN-RELATED"/>
    <property type="match status" value="1"/>
</dbReference>
<dbReference type="AlphaFoldDB" id="A0AAN6WM42"/>
<evidence type="ECO:0000313" key="8">
    <source>
        <dbReference type="EMBL" id="KAK4184623.1"/>
    </source>
</evidence>
<keyword evidence="3 6" id="KW-1133">Transmembrane helix</keyword>